<reference evidence="2 3" key="1">
    <citation type="submission" date="2019-07" db="EMBL/GenBank/DDBJ databases">
        <title>Genomic Encyclopedia of Archaeal and Bacterial Type Strains, Phase II (KMG-II): from individual species to whole genera.</title>
        <authorList>
            <person name="Goeker M."/>
        </authorList>
    </citation>
    <scope>NUCLEOTIDE SEQUENCE [LARGE SCALE GENOMIC DNA]</scope>
    <source>
        <strain evidence="2 3">DSM 17527</strain>
    </source>
</reference>
<feature type="transmembrane region" description="Helical" evidence="1">
    <location>
        <begin position="66"/>
        <end position="83"/>
    </location>
</feature>
<keyword evidence="1" id="KW-1133">Transmembrane helix</keyword>
<sequence length="168" mass="19020">MEELTMQQPVCSQCETVLTTETKFCTHCGYPELGSEKEQSQFHAKRVMANQQHEVNTKRIASAQKTLYWMSGIFLVFGLFYFFRTEDISILITNAILSILYLLLAFWTKEKPFATLLSALLLYLTVIAINAVVDPMSLLSGIIMKVIFLSLLIKGLYSASQSTSMRTI</sequence>
<dbReference type="AlphaFoldDB" id="A0A5S5CCN8"/>
<proteinExistence type="predicted"/>
<organism evidence="2 3">
    <name type="scientific">Aquimarina intermedia</name>
    <dbReference type="NCBI Taxonomy" id="350814"/>
    <lineage>
        <taxon>Bacteria</taxon>
        <taxon>Pseudomonadati</taxon>
        <taxon>Bacteroidota</taxon>
        <taxon>Flavobacteriia</taxon>
        <taxon>Flavobacteriales</taxon>
        <taxon>Flavobacteriaceae</taxon>
        <taxon>Aquimarina</taxon>
    </lineage>
</organism>
<keyword evidence="1" id="KW-0812">Transmembrane</keyword>
<feature type="transmembrane region" description="Helical" evidence="1">
    <location>
        <begin position="114"/>
        <end position="132"/>
    </location>
</feature>
<dbReference type="EMBL" id="VNHU01000002">
    <property type="protein sequence ID" value="TYP76120.1"/>
    <property type="molecule type" value="Genomic_DNA"/>
</dbReference>
<feature type="transmembrane region" description="Helical" evidence="1">
    <location>
        <begin position="89"/>
        <end position="107"/>
    </location>
</feature>
<accession>A0A5S5CCN8</accession>
<feature type="transmembrane region" description="Helical" evidence="1">
    <location>
        <begin position="138"/>
        <end position="157"/>
    </location>
</feature>
<evidence type="ECO:0000256" key="1">
    <source>
        <dbReference type="SAM" id="Phobius"/>
    </source>
</evidence>
<dbReference type="Proteomes" id="UP000324376">
    <property type="component" value="Unassembled WGS sequence"/>
</dbReference>
<evidence type="ECO:0000313" key="2">
    <source>
        <dbReference type="EMBL" id="TYP76120.1"/>
    </source>
</evidence>
<dbReference type="RefSeq" id="WP_148781718.1">
    <property type="nucleotide sequence ID" value="NZ_VNHU01000002.1"/>
</dbReference>
<dbReference type="OrthoDB" id="1448908at2"/>
<keyword evidence="1" id="KW-0472">Membrane</keyword>
<evidence type="ECO:0000313" key="3">
    <source>
        <dbReference type="Proteomes" id="UP000324376"/>
    </source>
</evidence>
<keyword evidence="3" id="KW-1185">Reference proteome</keyword>
<protein>
    <submittedName>
        <fullName evidence="2">Uncharacterized protein</fullName>
    </submittedName>
</protein>
<comment type="caution">
    <text evidence="2">The sequence shown here is derived from an EMBL/GenBank/DDBJ whole genome shotgun (WGS) entry which is preliminary data.</text>
</comment>
<gene>
    <name evidence="2" type="ORF">BD809_102335</name>
</gene>
<name>A0A5S5CCN8_9FLAO</name>